<dbReference type="Gene3D" id="1.10.30.50">
    <property type="match status" value="1"/>
</dbReference>
<dbReference type="CDD" id="cd00085">
    <property type="entry name" value="HNHc"/>
    <property type="match status" value="1"/>
</dbReference>
<name>A0ABS1EIF1_9CLOT</name>
<dbReference type="SMART" id="SM00507">
    <property type="entry name" value="HNHc"/>
    <property type="match status" value="1"/>
</dbReference>
<evidence type="ECO:0000313" key="7">
    <source>
        <dbReference type="Proteomes" id="UP000596739"/>
    </source>
</evidence>
<dbReference type="Pfam" id="PF01844">
    <property type="entry name" value="HNH"/>
    <property type="match status" value="1"/>
</dbReference>
<keyword evidence="2" id="KW-0378">Hydrolase</keyword>
<dbReference type="PANTHER" id="PTHR41286:SF1">
    <property type="entry name" value="HNH NUCLEASE YAJD-RELATED"/>
    <property type="match status" value="1"/>
</dbReference>
<dbReference type="InterPro" id="IPR002711">
    <property type="entry name" value="HNH"/>
</dbReference>
<comment type="caution">
    <text evidence="6">The sequence shown here is derived from an EMBL/GenBank/DDBJ whole genome shotgun (WGS) entry which is preliminary data.</text>
</comment>
<comment type="similarity">
    <text evidence="3">Belongs to the HNH nuclease family.</text>
</comment>
<dbReference type="EMBL" id="JAENHN010000002">
    <property type="protein sequence ID" value="MBK1809149.1"/>
    <property type="molecule type" value="Genomic_DNA"/>
</dbReference>
<reference evidence="7" key="1">
    <citation type="submission" date="2021-01" db="EMBL/GenBank/DDBJ databases">
        <title>Genome public.</title>
        <authorList>
            <person name="Liu C."/>
            <person name="Sun Q."/>
        </authorList>
    </citation>
    <scope>NUCLEOTIDE SEQUENCE [LARGE SCALE GENOMIC DNA]</scope>
    <source>
        <strain evidence="7">YIM B02505</strain>
    </source>
</reference>
<evidence type="ECO:0000256" key="1">
    <source>
        <dbReference type="ARBA" id="ARBA00022722"/>
    </source>
</evidence>
<organism evidence="6 7">
    <name type="scientific">Clostridium yunnanense</name>
    <dbReference type="NCBI Taxonomy" id="2800325"/>
    <lineage>
        <taxon>Bacteria</taxon>
        <taxon>Bacillati</taxon>
        <taxon>Bacillota</taxon>
        <taxon>Clostridia</taxon>
        <taxon>Eubacteriales</taxon>
        <taxon>Clostridiaceae</taxon>
        <taxon>Clostridium</taxon>
    </lineage>
</organism>
<evidence type="ECO:0000256" key="3">
    <source>
        <dbReference type="ARBA" id="ARBA00038412"/>
    </source>
</evidence>
<evidence type="ECO:0000313" key="6">
    <source>
        <dbReference type="EMBL" id="MBK1809149.1"/>
    </source>
</evidence>
<evidence type="ECO:0000256" key="4">
    <source>
        <dbReference type="ARBA" id="ARBA00040194"/>
    </source>
</evidence>
<protein>
    <recommendedName>
        <fullName evidence="4">Putative HNH nuclease YajD</fullName>
    </recommendedName>
</protein>
<dbReference type="Proteomes" id="UP000596739">
    <property type="component" value="Unassembled WGS sequence"/>
</dbReference>
<dbReference type="GO" id="GO:0004519">
    <property type="term" value="F:endonuclease activity"/>
    <property type="evidence" value="ECO:0007669"/>
    <property type="project" value="UniProtKB-KW"/>
</dbReference>
<proteinExistence type="inferred from homology"/>
<keyword evidence="6" id="KW-0255">Endonuclease</keyword>
<dbReference type="PANTHER" id="PTHR41286">
    <property type="entry name" value="HNH NUCLEASE YAJD-RELATED"/>
    <property type="match status" value="1"/>
</dbReference>
<accession>A0ABS1EIF1</accession>
<evidence type="ECO:0000259" key="5">
    <source>
        <dbReference type="SMART" id="SM00507"/>
    </source>
</evidence>
<evidence type="ECO:0000256" key="2">
    <source>
        <dbReference type="ARBA" id="ARBA00022801"/>
    </source>
</evidence>
<feature type="domain" description="HNH nuclease" evidence="5">
    <location>
        <begin position="32"/>
        <end position="89"/>
    </location>
</feature>
<gene>
    <name evidence="6" type="ORF">JHL18_00610</name>
</gene>
<dbReference type="InterPro" id="IPR003615">
    <property type="entry name" value="HNH_nuc"/>
</dbReference>
<keyword evidence="1" id="KW-0540">Nuclease</keyword>
<keyword evidence="7" id="KW-1185">Reference proteome</keyword>
<sequence>MDKVKKERYKQYAKDRQDKNEQKFYSSNEWITLAGYVRRKFNGMCVICLLRDDAISYVEAVHHIIEIKDNWELRLSEDNLICLCSSCHSKVHRIYKKSNKDKEKMQEILYRLIEEYEKEYGL</sequence>